<reference evidence="2 3" key="1">
    <citation type="submission" date="2016-06" db="EMBL/GenBank/DDBJ databases">
        <title>Three novel species with peptidoglycan cell walls form the new genus Lacunisphaera gen. nov. in the family Opitutaceae of the verrucomicrobial subdivision 4.</title>
        <authorList>
            <person name="Rast P."/>
            <person name="Gloeckner I."/>
            <person name="Jogler M."/>
            <person name="Boedeker C."/>
            <person name="Jeske O."/>
            <person name="Wiegand S."/>
            <person name="Reinhardt R."/>
            <person name="Schumann P."/>
            <person name="Rohde M."/>
            <person name="Spring S."/>
            <person name="Gloeckner F.O."/>
            <person name="Jogler C."/>
        </authorList>
    </citation>
    <scope>NUCLEOTIDE SEQUENCE [LARGE SCALE GENOMIC DNA]</scope>
    <source>
        <strain evidence="2 3">IG16b</strain>
    </source>
</reference>
<keyword evidence="1" id="KW-1133">Transmembrane helix</keyword>
<dbReference type="KEGG" id="obg:Verru16b_00146"/>
<name>A0A1I7PHL8_9BACT</name>
<keyword evidence="1" id="KW-0472">Membrane</keyword>
<dbReference type="EMBL" id="CP016094">
    <property type="protein sequence ID" value="AOS43105.1"/>
    <property type="molecule type" value="Genomic_DNA"/>
</dbReference>
<evidence type="ECO:0000313" key="3">
    <source>
        <dbReference type="Proteomes" id="UP000095228"/>
    </source>
</evidence>
<protein>
    <submittedName>
        <fullName evidence="2">Uncharacterized protein</fullName>
    </submittedName>
</protein>
<dbReference type="AlphaFoldDB" id="A0A1I7PHL8"/>
<keyword evidence="1" id="KW-0812">Transmembrane</keyword>
<keyword evidence="3" id="KW-1185">Reference proteome</keyword>
<accession>A0A1I7PHL8</accession>
<evidence type="ECO:0000313" key="2">
    <source>
        <dbReference type="EMBL" id="AOS43105.1"/>
    </source>
</evidence>
<dbReference type="Proteomes" id="UP000095228">
    <property type="component" value="Chromosome"/>
</dbReference>
<gene>
    <name evidence="2" type="ORF">Verru16b_00146</name>
</gene>
<feature type="transmembrane region" description="Helical" evidence="1">
    <location>
        <begin position="417"/>
        <end position="439"/>
    </location>
</feature>
<feature type="transmembrane region" description="Helical" evidence="1">
    <location>
        <begin position="317"/>
        <end position="337"/>
    </location>
</feature>
<feature type="transmembrane region" description="Helical" evidence="1">
    <location>
        <begin position="460"/>
        <end position="483"/>
    </location>
</feature>
<dbReference type="STRING" id="1838286.Verru16b_00146"/>
<feature type="transmembrane region" description="Helical" evidence="1">
    <location>
        <begin position="489"/>
        <end position="508"/>
    </location>
</feature>
<proteinExistence type="predicted"/>
<organism evidence="2 3">
    <name type="scientific">Lacunisphaera limnophila</name>
    <dbReference type="NCBI Taxonomy" id="1838286"/>
    <lineage>
        <taxon>Bacteria</taxon>
        <taxon>Pseudomonadati</taxon>
        <taxon>Verrucomicrobiota</taxon>
        <taxon>Opitutia</taxon>
        <taxon>Opitutales</taxon>
        <taxon>Opitutaceae</taxon>
        <taxon>Lacunisphaera</taxon>
    </lineage>
</organism>
<feature type="transmembrane region" description="Helical" evidence="1">
    <location>
        <begin position="358"/>
        <end position="378"/>
    </location>
</feature>
<sequence length="528" mass="56545">MGLLLVAWLLPVNVKSLNPALLREAGRGTTPVAGFGRDLLQRDKPGPAALVLEAARQVADPAAPELGTAFEAYAALHADLMPWGGWDVALEPLLAARPSGDGRSQPVLNFMVTQQARDNLRRYLSVSRLPGVQTLLRTAALTTTQRFVPAGRPGGQPLDAVILLTAYLWQTEHLAAGLQREVRAQAEAAVASGNLGELEDFYLDVLTLGKRLNWVQLSELLRTTGSLATVGQFAHLARLAPEHLPVIYTAALLTRSADGVAAYLIAFGQPGAEHLRLALTHGEGAVKQLVTRQAPVTAGAGPEFEWGAGFALRHPELALLAKYAAFLGGVFLLLRAVDLRLFRPVEQLLRAGFPRMGSGLIAAILTFLFFVFSEPFLLKAAPLSDYSLRLSIPVIGATAAPTPDPSTPATTMDLSTILSITLFAAIQVGMYVICLLKIAEVARQDVEPATKLKLMDNEENLFDGGLYIGIAGTATALVLQVLGLIDANLLAAYSSNLFGIVCVALVKIRHVRPYKRQLILAMQRSATT</sequence>
<evidence type="ECO:0000256" key="1">
    <source>
        <dbReference type="SAM" id="Phobius"/>
    </source>
</evidence>